<proteinExistence type="predicted"/>
<dbReference type="EMBL" id="CP000612">
    <property type="protein sequence ID" value="ABO51607.1"/>
    <property type="molecule type" value="Genomic_DNA"/>
</dbReference>
<dbReference type="STRING" id="349161.Dred_3105"/>
<accession>A4J954</accession>
<dbReference type="OrthoDB" id="1786546at2"/>
<gene>
    <name evidence="2" type="ordered locus">Dred_3105</name>
</gene>
<dbReference type="HOGENOM" id="CLU_1438977_0_0_9"/>
<keyword evidence="3" id="KW-1185">Reference proteome</keyword>
<feature type="chain" id="PRO_5038440343" description="Lipoprotein" evidence="1">
    <location>
        <begin position="22"/>
        <end position="188"/>
    </location>
</feature>
<dbReference type="KEGG" id="drm:Dred_3105"/>
<protein>
    <recommendedName>
        <fullName evidence="4">Lipoprotein</fullName>
    </recommendedName>
</protein>
<keyword evidence="1" id="KW-0732">Signal</keyword>
<evidence type="ECO:0000256" key="1">
    <source>
        <dbReference type="SAM" id="SignalP"/>
    </source>
</evidence>
<evidence type="ECO:0000313" key="2">
    <source>
        <dbReference type="EMBL" id="ABO51607.1"/>
    </source>
</evidence>
<dbReference type="PROSITE" id="PS51257">
    <property type="entry name" value="PROKAR_LIPOPROTEIN"/>
    <property type="match status" value="1"/>
</dbReference>
<feature type="signal peptide" evidence="1">
    <location>
        <begin position="1"/>
        <end position="21"/>
    </location>
</feature>
<dbReference type="RefSeq" id="WP_011879396.1">
    <property type="nucleotide sequence ID" value="NC_009253.1"/>
</dbReference>
<evidence type="ECO:0000313" key="3">
    <source>
        <dbReference type="Proteomes" id="UP000001556"/>
    </source>
</evidence>
<dbReference type="Proteomes" id="UP000001556">
    <property type="component" value="Chromosome"/>
</dbReference>
<dbReference type="AlphaFoldDB" id="A4J954"/>
<sequence length="188" mass="21642">MKKKIVALLAMLMLVSLVLSGCGESKVKVEVKTSEEAAKMEGDPLQNLAIKEQEWLGQLEVIRGDINKSFADWEQGKATKEEFKNQLNKSMAGIKNLRKQYDLHTEVNQLPNENEEMYKNGLVYGKKLRTTVNNFIFMTTEGIMDTETKKLKPLDDEQIKGLYKKYMVEKYDEYKGKLEPALEKLNKK</sequence>
<organism evidence="2 3">
    <name type="scientific">Desulforamulus reducens (strain ATCC BAA-1160 / DSM 100696 / MI-1)</name>
    <name type="common">Desulfotomaculum reducens</name>
    <dbReference type="NCBI Taxonomy" id="349161"/>
    <lineage>
        <taxon>Bacteria</taxon>
        <taxon>Bacillati</taxon>
        <taxon>Bacillota</taxon>
        <taxon>Clostridia</taxon>
        <taxon>Eubacteriales</taxon>
        <taxon>Peptococcaceae</taxon>
        <taxon>Desulforamulus</taxon>
    </lineage>
</organism>
<reference evidence="2 3" key="1">
    <citation type="submission" date="2007-03" db="EMBL/GenBank/DDBJ databases">
        <title>Complete sequence of Desulfotomaculum reducens MI-1.</title>
        <authorList>
            <consortium name="US DOE Joint Genome Institute"/>
            <person name="Copeland A."/>
            <person name="Lucas S."/>
            <person name="Lapidus A."/>
            <person name="Barry K."/>
            <person name="Detter J.C."/>
            <person name="Glavina del Rio T."/>
            <person name="Hammon N."/>
            <person name="Israni S."/>
            <person name="Dalin E."/>
            <person name="Tice H."/>
            <person name="Pitluck S."/>
            <person name="Sims D."/>
            <person name="Brettin T."/>
            <person name="Bruce D."/>
            <person name="Han C."/>
            <person name="Tapia R."/>
            <person name="Schmutz J."/>
            <person name="Larimer F."/>
            <person name="Land M."/>
            <person name="Hauser L."/>
            <person name="Kyrpides N."/>
            <person name="Kim E."/>
            <person name="Tebo B.M."/>
            <person name="Richardson P."/>
        </authorList>
    </citation>
    <scope>NUCLEOTIDE SEQUENCE [LARGE SCALE GENOMIC DNA]</scope>
    <source>
        <strain evidence="2 3">MI-1</strain>
    </source>
</reference>
<name>A4J954_DESRM</name>
<evidence type="ECO:0008006" key="4">
    <source>
        <dbReference type="Google" id="ProtNLM"/>
    </source>
</evidence>